<proteinExistence type="predicted"/>
<dbReference type="AlphaFoldDB" id="A0A365XXZ0"/>
<accession>A0A365XXZ0</accession>
<evidence type="ECO:0000313" key="1">
    <source>
        <dbReference type="EMBL" id="RBL90574.1"/>
    </source>
</evidence>
<protein>
    <submittedName>
        <fullName evidence="1">Uncharacterized protein</fullName>
    </submittedName>
</protein>
<sequence>MGAKRDQKTKVIFQRIKLKYHQYNIKGAIMNGSFCFYKMLVLNLINNIYCSLSLNKKRTLF</sequence>
<gene>
    <name evidence="1" type="ORF">DF182_29400</name>
</gene>
<keyword evidence="2" id="KW-1185">Reference proteome</keyword>
<name>A0A365XXZ0_9BACT</name>
<dbReference type="Proteomes" id="UP000253410">
    <property type="component" value="Unassembled WGS sequence"/>
</dbReference>
<evidence type="ECO:0000313" key="2">
    <source>
        <dbReference type="Proteomes" id="UP000253410"/>
    </source>
</evidence>
<reference evidence="1 2" key="1">
    <citation type="submission" date="2018-05" db="EMBL/GenBank/DDBJ databases">
        <title>Chitinophaga sp. K3CV102501T nov., isolated from isolated from a monsoon evergreen broad-leaved forest soil.</title>
        <authorList>
            <person name="Lv Y."/>
        </authorList>
    </citation>
    <scope>NUCLEOTIDE SEQUENCE [LARGE SCALE GENOMIC DNA]</scope>
    <source>
        <strain evidence="1 2">GDMCC 1.1325</strain>
    </source>
</reference>
<comment type="caution">
    <text evidence="1">The sequence shown here is derived from an EMBL/GenBank/DDBJ whole genome shotgun (WGS) entry which is preliminary data.</text>
</comment>
<dbReference type="EMBL" id="QFFJ01000002">
    <property type="protein sequence ID" value="RBL90574.1"/>
    <property type="molecule type" value="Genomic_DNA"/>
</dbReference>
<organism evidence="1 2">
    <name type="scientific">Chitinophaga flava</name>
    <dbReference type="NCBI Taxonomy" id="2259036"/>
    <lineage>
        <taxon>Bacteria</taxon>
        <taxon>Pseudomonadati</taxon>
        <taxon>Bacteroidota</taxon>
        <taxon>Chitinophagia</taxon>
        <taxon>Chitinophagales</taxon>
        <taxon>Chitinophagaceae</taxon>
        <taxon>Chitinophaga</taxon>
    </lineage>
</organism>